<gene>
    <name evidence="2" type="ORF">AB7P39_04060</name>
</gene>
<keyword evidence="3" id="KW-1185">Reference proteome</keyword>
<dbReference type="Gene3D" id="3.90.660.20">
    <property type="entry name" value="Protoporphyrinogen oxidase, mitochondrial, domain 2"/>
    <property type="match status" value="1"/>
</dbReference>
<dbReference type="EMBL" id="JBHLHV010000001">
    <property type="protein sequence ID" value="MFB8892014.1"/>
    <property type="molecule type" value="Genomic_DNA"/>
</dbReference>
<dbReference type="RefSeq" id="WP_378718951.1">
    <property type="nucleotide sequence ID" value="NZ_JBHLHV010000001.1"/>
</dbReference>
<comment type="caution">
    <text evidence="2">The sequence shown here is derived from an EMBL/GenBank/DDBJ whole genome shotgun (WGS) entry which is preliminary data.</text>
</comment>
<dbReference type="PANTHER" id="PTHR42923">
    <property type="entry name" value="PROTOPORPHYRINOGEN OXIDASE"/>
    <property type="match status" value="1"/>
</dbReference>
<evidence type="ECO:0000313" key="2">
    <source>
        <dbReference type="EMBL" id="MFB8892014.1"/>
    </source>
</evidence>
<name>A0ABV5EPX5_9MICO</name>
<organism evidence="2 3">
    <name type="scientific">Microbacterium plantarum</name>
    <dbReference type="NCBI Taxonomy" id="1816425"/>
    <lineage>
        <taxon>Bacteria</taxon>
        <taxon>Bacillati</taxon>
        <taxon>Actinomycetota</taxon>
        <taxon>Actinomycetes</taxon>
        <taxon>Micrococcales</taxon>
        <taxon>Microbacteriaceae</taxon>
        <taxon>Microbacterium</taxon>
    </lineage>
</organism>
<dbReference type="Pfam" id="PF01593">
    <property type="entry name" value="Amino_oxidase"/>
    <property type="match status" value="1"/>
</dbReference>
<reference evidence="2 3" key="1">
    <citation type="submission" date="2024-08" db="EMBL/GenBank/DDBJ databases">
        <title>Heavy metals resistant antinobacteria isolated from wastewater.</title>
        <authorList>
            <person name="Roman Ponce B."/>
            <person name="Blanco Mercado M.A."/>
            <person name="Avila Aldana I.N."/>
            <person name="Morales Arrieta S."/>
        </authorList>
    </citation>
    <scope>NUCLEOTIDE SEQUENCE [LARGE SCALE GENOMIC DNA]</scope>
    <source>
        <strain evidence="3">sma-1</strain>
    </source>
</reference>
<dbReference type="InterPro" id="IPR002937">
    <property type="entry name" value="Amino_oxidase"/>
</dbReference>
<dbReference type="Gene3D" id="3.50.50.60">
    <property type="entry name" value="FAD/NAD(P)-binding domain"/>
    <property type="match status" value="1"/>
</dbReference>
<dbReference type="Proteomes" id="UP001589643">
    <property type="component" value="Unassembled WGS sequence"/>
</dbReference>
<accession>A0ABV5EPX5</accession>
<proteinExistence type="predicted"/>
<sequence>MFSSARRQDGGMTDLVTHAHDTRVVVVGGGMAGIVAALECARLGLQVTLIEAGPQLGGSLDRATLGDLTVDAAADGIPASAKTLAKLIDEVGLSAELETARDDELWLGAGPAGPAPAPAGTVLGIPANPWAEDVRRHIEGRGAWRAYLDRVRPPLTVGRHRSLGELVSSRMGERVRDRLVAPYVLAVHGVAPEFIDVDAAAPSLNPALTRTGSLSGAVAQTVRPGSPQRRAPRGGLFRLIDALEARLRDFDVDIRTGAAVTEIHRERDTWLVRADSVEEPVPADLLIVAADEDAARRLLSPHVELPASAEPRPAPLDVVLLRIEGVDLPERGSLVIGPGSEPATVRPISRTWPWIGEALAEGEHIIRVTLPHTAGSDAEVVGAARAAASDLCGVAIPAGAIRASARISYSRAAPASLLGHDEAAQAVRARAREMPALALVGGWLSGNSLDRVAADAIAEADAARRAVLWRGVDPA</sequence>
<feature type="domain" description="Amine oxidase" evidence="1">
    <location>
        <begin position="31"/>
        <end position="352"/>
    </location>
</feature>
<dbReference type="InterPro" id="IPR050464">
    <property type="entry name" value="Zeta_carotene_desat/Oxidored"/>
</dbReference>
<protein>
    <submittedName>
        <fullName evidence="2">Protoporphyrinogen/coproporphyrinogen oxidase</fullName>
    </submittedName>
</protein>
<dbReference type="Gene3D" id="1.10.3110.10">
    <property type="entry name" value="protoporphyrinogen ix oxidase, domain 3"/>
    <property type="match status" value="1"/>
</dbReference>
<evidence type="ECO:0000313" key="3">
    <source>
        <dbReference type="Proteomes" id="UP001589643"/>
    </source>
</evidence>
<dbReference type="SUPFAM" id="SSF51905">
    <property type="entry name" value="FAD/NAD(P)-binding domain"/>
    <property type="match status" value="1"/>
</dbReference>
<dbReference type="InterPro" id="IPR036188">
    <property type="entry name" value="FAD/NAD-bd_sf"/>
</dbReference>
<evidence type="ECO:0000259" key="1">
    <source>
        <dbReference type="Pfam" id="PF01593"/>
    </source>
</evidence>